<evidence type="ECO:0000313" key="11">
    <source>
        <dbReference type="EMBL" id="ALE01405.1"/>
    </source>
</evidence>
<evidence type="ECO:0000256" key="5">
    <source>
        <dbReference type="ARBA" id="ARBA00023136"/>
    </source>
</evidence>
<dbReference type="Gene3D" id="3.30.300.30">
    <property type="match status" value="1"/>
</dbReference>
<dbReference type="Pfam" id="PF00501">
    <property type="entry name" value="AMP-binding"/>
    <property type="match status" value="1"/>
</dbReference>
<dbReference type="GO" id="GO:0016020">
    <property type="term" value="C:membrane"/>
    <property type="evidence" value="ECO:0007669"/>
    <property type="project" value="UniProtKB-SubCell"/>
</dbReference>
<dbReference type="Proteomes" id="UP000068905">
    <property type="component" value="Chromosome"/>
</dbReference>
<evidence type="ECO:0000256" key="3">
    <source>
        <dbReference type="ARBA" id="ARBA00006432"/>
    </source>
</evidence>
<comment type="pathway">
    <text evidence="2">Lipid metabolism; fatty acid beta-oxidation.</text>
</comment>
<keyword evidence="5" id="KW-0472">Membrane</keyword>
<evidence type="ECO:0000259" key="9">
    <source>
        <dbReference type="Pfam" id="PF00501"/>
    </source>
</evidence>
<feature type="domain" description="AMP-dependent synthetase/ligase" evidence="9">
    <location>
        <begin position="26"/>
        <end position="416"/>
    </location>
</feature>
<dbReference type="OrthoDB" id="9803968at2"/>
<evidence type="ECO:0000259" key="10">
    <source>
        <dbReference type="Pfam" id="PF13193"/>
    </source>
</evidence>
<evidence type="ECO:0000256" key="4">
    <source>
        <dbReference type="ARBA" id="ARBA00022598"/>
    </source>
</evidence>
<name>A0A0M3T1Q3_9GAMM</name>
<feature type="domain" description="AMP-binding enzyme C-terminal" evidence="10">
    <location>
        <begin position="464"/>
        <end position="539"/>
    </location>
</feature>
<evidence type="ECO:0000256" key="7">
    <source>
        <dbReference type="ARBA" id="ARBA00039545"/>
    </source>
</evidence>
<keyword evidence="4 11" id="KW-0436">Ligase</keyword>
<dbReference type="SUPFAM" id="SSF56801">
    <property type="entry name" value="Acetyl-CoA synthetase-like"/>
    <property type="match status" value="1"/>
</dbReference>
<evidence type="ECO:0000256" key="6">
    <source>
        <dbReference type="ARBA" id="ARBA00026121"/>
    </source>
</evidence>
<dbReference type="InterPro" id="IPR020845">
    <property type="entry name" value="AMP-binding_CS"/>
</dbReference>
<dbReference type="RefSeq" id="WP_053819660.1">
    <property type="nucleotide sequence ID" value="NZ_CP006911.1"/>
</dbReference>
<dbReference type="Gene3D" id="2.30.38.10">
    <property type="entry name" value="Luciferase, Domain 3"/>
    <property type="match status" value="1"/>
</dbReference>
<dbReference type="STRING" id="1125411.W908_01550"/>
<dbReference type="InterPro" id="IPR025110">
    <property type="entry name" value="AMP-bd_C"/>
</dbReference>
<evidence type="ECO:0000256" key="2">
    <source>
        <dbReference type="ARBA" id="ARBA00005005"/>
    </source>
</evidence>
<organism evidence="11 12">
    <name type="scientific">Candidatus Pseudothioglobus singularis PS1</name>
    <dbReference type="NCBI Taxonomy" id="1125411"/>
    <lineage>
        <taxon>Bacteria</taxon>
        <taxon>Pseudomonadati</taxon>
        <taxon>Pseudomonadota</taxon>
        <taxon>Gammaproteobacteria</taxon>
        <taxon>Candidatus Pseudothioglobaceae</taxon>
        <taxon>Candidatus Pseudothioglobus</taxon>
    </lineage>
</organism>
<proteinExistence type="inferred from homology"/>
<dbReference type="AlphaFoldDB" id="A0A0M3T1Q3"/>
<comment type="subcellular location">
    <subcellularLocation>
        <location evidence="1">Membrane</location>
        <topology evidence="1">Peripheral membrane protein</topology>
    </subcellularLocation>
</comment>
<dbReference type="PANTHER" id="PTHR43767">
    <property type="entry name" value="LONG-CHAIN-FATTY-ACID--COA LIGASE"/>
    <property type="match status" value="1"/>
</dbReference>
<protein>
    <recommendedName>
        <fullName evidence="7">Long-chain-fatty-acid--CoA ligase</fullName>
        <ecNumber evidence="6">6.2.1.3</ecNumber>
    </recommendedName>
    <alternativeName>
        <fullName evidence="8">Long-chain acyl-CoA synthetase</fullName>
    </alternativeName>
</protein>
<gene>
    <name evidence="11" type="ORF">W908_01550</name>
</gene>
<reference evidence="11 12" key="1">
    <citation type="journal article" date="2015" name="Genome Announc.">
        <title>Genome Sequence of 'Candidatus Thioglobus singularis' Strain PS1, a Mixotroph from the SUP05 Clade of Marine Gammaproteobacteria.</title>
        <authorList>
            <person name="Marshall K.T."/>
            <person name="Morris R.M."/>
        </authorList>
    </citation>
    <scope>NUCLEOTIDE SEQUENCE [LARGE SCALE GENOMIC DNA]</scope>
    <source>
        <strain evidence="11 12">PS1</strain>
    </source>
</reference>
<dbReference type="InterPro" id="IPR050237">
    <property type="entry name" value="ATP-dep_AMP-bd_enzyme"/>
</dbReference>
<comment type="similarity">
    <text evidence="3">Belongs to the ATP-dependent AMP-binding enzyme family.</text>
</comment>
<dbReference type="KEGG" id="tsn:W908_01550"/>
<dbReference type="Gene3D" id="3.40.50.980">
    <property type="match status" value="2"/>
</dbReference>
<evidence type="ECO:0000256" key="1">
    <source>
        <dbReference type="ARBA" id="ARBA00004170"/>
    </source>
</evidence>
<dbReference type="InterPro" id="IPR045851">
    <property type="entry name" value="AMP-bd_C_sf"/>
</dbReference>
<dbReference type="FunFam" id="3.30.300.30:FF:000008">
    <property type="entry name" value="2,3-dihydroxybenzoate-AMP ligase"/>
    <property type="match status" value="1"/>
</dbReference>
<dbReference type="EC" id="6.2.1.3" evidence="6"/>
<dbReference type="PROSITE" id="PS00455">
    <property type="entry name" value="AMP_BINDING"/>
    <property type="match status" value="1"/>
</dbReference>
<dbReference type="PATRIC" id="fig|1125411.7.peg.305"/>
<evidence type="ECO:0000256" key="8">
    <source>
        <dbReference type="ARBA" id="ARBA00042773"/>
    </source>
</evidence>
<dbReference type="InterPro" id="IPR000873">
    <property type="entry name" value="AMP-dep_synth/lig_dom"/>
</dbReference>
<dbReference type="PANTHER" id="PTHR43767:SF8">
    <property type="entry name" value="LONG-CHAIN-FATTY-ACID--COA LIGASE"/>
    <property type="match status" value="1"/>
</dbReference>
<dbReference type="Pfam" id="PF13193">
    <property type="entry name" value="AMP-binding_C"/>
    <property type="match status" value="1"/>
</dbReference>
<sequence length="548" mass="61165">METKIPNKLEETEFFKEHGNLVEFFDNCCREHKGKTAFESFGVELTYEDLSEKVDAFASWLSANFQVGDRVAVMMPNMLVYPLIVYGALKAGIVVVNINPLYTQRELEHVLRDSEAKLLLVWEGVANVAAKSDLANVEKVLVTTVGDLLGFKGKIINLVTRKVKKLVPKYHIDGATMFLDVLNSNEGSSPESLDISIESTAFLQYTGGTTGVSKGAVLTHRNILANIIQAFFTIDPKMYDDSRNEQRIAICPLPLYHIFALTVHNFMLFHIGGRSVLITNPRDLKTFVSIMKKHKFHMISGVNTLYEALLNYDAFKELDFSNLLMSLSGGMAALDTTAKRWAEVTKSVIWQAYGLTETSPLVSVNDYKQTEFTGSVGLPAAYTEIEIRDESGNALSETNAVGELCVRGPQVMSGYWKSEVSGLDENNWFMTGDIARIDETGNIFIVDRKKDMIIVSGFNVFPNEVEAVVNEHPAVLECGCVGVEGENSQELVKVFIVLHDGQTATEDEIISFCREKLTAYKVPKHIEFIKEIPKTNVGKVLRRELKEN</sequence>
<accession>A0A0M3T1Q3</accession>
<keyword evidence="12" id="KW-1185">Reference proteome</keyword>
<evidence type="ECO:0000313" key="12">
    <source>
        <dbReference type="Proteomes" id="UP000068905"/>
    </source>
</evidence>
<dbReference type="EMBL" id="CP006911">
    <property type="protein sequence ID" value="ALE01405.1"/>
    <property type="molecule type" value="Genomic_DNA"/>
</dbReference>
<dbReference type="GO" id="GO:0004467">
    <property type="term" value="F:long-chain fatty acid-CoA ligase activity"/>
    <property type="evidence" value="ECO:0007669"/>
    <property type="project" value="UniProtKB-EC"/>
</dbReference>